<evidence type="ECO:0000313" key="1">
    <source>
        <dbReference type="EMBL" id="KAG1277189.1"/>
    </source>
</evidence>
<sequence length="130" mass="13974">MVFQPARCISAGSLMPQPVSGVSSRSMRARRALAQRLAQRLLPLSWRLTRQPANSFTCASAASRAASSLGMSAGSFWPSPSRVAIQGARACLTPVRTAVLWPLWFTWCSTRSSGVVAFSPCSTARVSSRE</sequence>
<reference evidence="1" key="1">
    <citation type="journal article" date="2020" name="Microb. Genom.">
        <title>Genetic diversity of clinical and environmental Mucorales isolates obtained from an investigation of mucormycosis cases among solid organ transplant recipients.</title>
        <authorList>
            <person name="Nguyen M.H."/>
            <person name="Kaul D."/>
            <person name="Muto C."/>
            <person name="Cheng S.J."/>
            <person name="Richter R.A."/>
            <person name="Bruno V.M."/>
            <person name="Liu G."/>
            <person name="Beyhan S."/>
            <person name="Sundermann A.J."/>
            <person name="Mounaud S."/>
            <person name="Pasculle A.W."/>
            <person name="Nierman W.C."/>
            <person name="Driscoll E."/>
            <person name="Cumbie R."/>
            <person name="Clancy C.J."/>
            <person name="Dupont C.L."/>
        </authorList>
    </citation>
    <scope>NUCLEOTIDE SEQUENCE</scope>
    <source>
        <strain evidence="1">GL11</strain>
    </source>
</reference>
<dbReference type="AlphaFoldDB" id="A0A9P6WSV1"/>
<organism evidence="1 2">
    <name type="scientific">Rhizopus oryzae</name>
    <name type="common">Mucormycosis agent</name>
    <name type="synonym">Rhizopus arrhizus var. delemar</name>
    <dbReference type="NCBI Taxonomy" id="64495"/>
    <lineage>
        <taxon>Eukaryota</taxon>
        <taxon>Fungi</taxon>
        <taxon>Fungi incertae sedis</taxon>
        <taxon>Mucoromycota</taxon>
        <taxon>Mucoromycotina</taxon>
        <taxon>Mucoromycetes</taxon>
        <taxon>Mucorales</taxon>
        <taxon>Mucorineae</taxon>
        <taxon>Rhizopodaceae</taxon>
        <taxon>Rhizopus</taxon>
    </lineage>
</organism>
<accession>A0A9P6WSV1</accession>
<keyword evidence="2" id="KW-1185">Reference proteome</keyword>
<protein>
    <submittedName>
        <fullName evidence="1">Uncharacterized protein</fullName>
    </submittedName>
</protein>
<evidence type="ECO:0000313" key="2">
    <source>
        <dbReference type="Proteomes" id="UP000716291"/>
    </source>
</evidence>
<dbReference type="Proteomes" id="UP000716291">
    <property type="component" value="Unassembled WGS sequence"/>
</dbReference>
<gene>
    <name evidence="1" type="ORF">G6F64_014741</name>
</gene>
<dbReference type="EMBL" id="JAANQT010009462">
    <property type="protein sequence ID" value="KAG1277189.1"/>
    <property type="molecule type" value="Genomic_DNA"/>
</dbReference>
<proteinExistence type="predicted"/>
<name>A0A9P6WSV1_RHIOR</name>
<comment type="caution">
    <text evidence="1">The sequence shown here is derived from an EMBL/GenBank/DDBJ whole genome shotgun (WGS) entry which is preliminary data.</text>
</comment>